<keyword evidence="5" id="KW-0963">Cytoplasm</keyword>
<dbReference type="InterPro" id="IPR001164">
    <property type="entry name" value="ArfGAP_dom"/>
</dbReference>
<evidence type="ECO:0000256" key="11">
    <source>
        <dbReference type="ARBA" id="ARBA00022927"/>
    </source>
</evidence>
<feature type="compositionally biased region" description="Low complexity" evidence="19">
    <location>
        <begin position="161"/>
        <end position="179"/>
    </location>
</feature>
<evidence type="ECO:0000256" key="1">
    <source>
        <dbReference type="ARBA" id="ARBA00004496"/>
    </source>
</evidence>
<feature type="domain" description="Arf-GAP" evidence="20">
    <location>
        <begin position="7"/>
        <end position="124"/>
    </location>
</feature>
<organism evidence="21 22">
    <name type="scientific">Glossina brevipalpis</name>
    <dbReference type="NCBI Taxonomy" id="37001"/>
    <lineage>
        <taxon>Eukaryota</taxon>
        <taxon>Metazoa</taxon>
        <taxon>Ecdysozoa</taxon>
        <taxon>Arthropoda</taxon>
        <taxon>Hexapoda</taxon>
        <taxon>Insecta</taxon>
        <taxon>Pterygota</taxon>
        <taxon>Neoptera</taxon>
        <taxon>Endopterygota</taxon>
        <taxon>Diptera</taxon>
        <taxon>Brachycera</taxon>
        <taxon>Muscomorpha</taxon>
        <taxon>Hippoboscoidea</taxon>
        <taxon>Glossinidae</taxon>
        <taxon>Glossina</taxon>
    </lineage>
</organism>
<evidence type="ECO:0000256" key="13">
    <source>
        <dbReference type="ARBA" id="ARBA00023034"/>
    </source>
</evidence>
<dbReference type="FunFam" id="1.10.220.150:FF:000008">
    <property type="entry name" value="ADP-ribosylation factor GTPase activating protein 1"/>
    <property type="match status" value="1"/>
</dbReference>
<evidence type="ECO:0000256" key="4">
    <source>
        <dbReference type="ARBA" id="ARBA00022468"/>
    </source>
</evidence>
<evidence type="ECO:0000256" key="3">
    <source>
        <dbReference type="ARBA" id="ARBA00022448"/>
    </source>
</evidence>
<accession>A0A1A9X0J7</accession>
<reference evidence="22" key="1">
    <citation type="submission" date="2014-03" db="EMBL/GenBank/DDBJ databases">
        <authorList>
            <person name="Aksoy S."/>
            <person name="Warren W."/>
            <person name="Wilson R.K."/>
        </authorList>
    </citation>
    <scope>NUCLEOTIDE SEQUENCE [LARGE SCALE GENOMIC DNA]</scope>
    <source>
        <strain evidence="22">IAEA</strain>
    </source>
</reference>
<dbReference type="CDD" id="cd08830">
    <property type="entry name" value="ArfGap_ArfGap1"/>
    <property type="match status" value="1"/>
</dbReference>
<evidence type="ECO:0000256" key="6">
    <source>
        <dbReference type="ARBA" id="ARBA00022553"/>
    </source>
</evidence>
<evidence type="ECO:0000256" key="10">
    <source>
        <dbReference type="ARBA" id="ARBA00022892"/>
    </source>
</evidence>
<comment type="function">
    <text evidence="14">GTPase-activating protein (GAP) for the ADP ribosylation factor 1 (ARF1). Involved in membrane trafficking and /or vesicle transport. Promotes hydrolysis of the ARF1-bound GTP and thus, is required for the dissociation of coat proteins from Golgi-derived membranes and vesicles, a prerequisite for vesicle's fusion with target compartment. Probably regulates ARF1-mediated transport via its interaction with the KDELR proteins and TMED2. Overexpression induces the redistribution of the entire Golgi complex to the endoplasmic reticulum, as when ARF1 is deactivated. Its activity is stimulated by phosphoinosides and inhibited by phosphatidylcholine.</text>
</comment>
<evidence type="ECO:0000256" key="17">
    <source>
        <dbReference type="ARBA" id="ARBA00081514"/>
    </source>
</evidence>
<dbReference type="GO" id="GO:0032012">
    <property type="term" value="P:regulation of ARF protein signal transduction"/>
    <property type="evidence" value="ECO:0007669"/>
    <property type="project" value="TreeGrafter"/>
</dbReference>
<feature type="region of interest" description="Disordered" evidence="19">
    <location>
        <begin position="151"/>
        <end position="186"/>
    </location>
</feature>
<sequence length="474" mass="52725">MASPRTRRVLQELKPQDDNSKCFECGTHNPQWVSVTYGIWICLECSGKHRGLGVHLSFVRSVTMDKWKDIELEKMKVGGNRNAREFLEQRDDWNDRLPINQKYNTKAAGLYRDKIATLALGKSWDINEATKRLTSAGGGQYSSLTGTMVNTTSNAMSHSRNSGNYQQSSSTSSYQNGGSVNNPDLNYQQYNSQEFKDQKEEFFAKRQLENASRPDNLPPNQGGKYSGFGYTREPPPKTQSQEIIDSTLSSLASGWSLFSAGASKIAVTAKEKAVTTVNLASSKIKEGCLLETVQQQVADVAFKVSDIGKRGWNNLAGSNYTSPNNNNSIGGSYGDFNVDNTTYQRSHSVGGNLTTNSNDNDWHWQDNQKTQLTSSKSYQNQFSGDTTTILNDDIKNEDWSGFDVTNINADYQNSTTSYQNSTIAAASIVTKRNMRLQNTTQKLSEGFENLDIKNVKTSTNKTSAEEDAWNLLMN</sequence>
<dbReference type="GO" id="GO:0005096">
    <property type="term" value="F:GTPase activator activity"/>
    <property type="evidence" value="ECO:0007669"/>
    <property type="project" value="UniProtKB-KW"/>
</dbReference>
<dbReference type="PANTHER" id="PTHR46395:SF1">
    <property type="entry name" value="ADP-RIBOSYLATION FACTOR GTPASE-ACTIVATING PROTEIN 1"/>
    <property type="match status" value="1"/>
</dbReference>
<dbReference type="SUPFAM" id="SSF57863">
    <property type="entry name" value="ArfGap/RecO-like zinc finger"/>
    <property type="match status" value="1"/>
</dbReference>
<reference evidence="21" key="2">
    <citation type="submission" date="2020-05" db="UniProtKB">
        <authorList>
            <consortium name="EnsemblMetazoa"/>
        </authorList>
    </citation>
    <scope>IDENTIFICATION</scope>
    <source>
        <strain evidence="21">IAEA</strain>
    </source>
</reference>
<keyword evidence="9" id="KW-0862">Zinc</keyword>
<comment type="subcellular location">
    <subcellularLocation>
        <location evidence="1">Cytoplasm</location>
    </subcellularLocation>
    <subcellularLocation>
        <location evidence="2">Golgi apparatus</location>
    </subcellularLocation>
</comment>
<dbReference type="EnsemblMetazoa" id="GBRI039726-RA">
    <property type="protein sequence ID" value="GBRI039726-PA"/>
    <property type="gene ID" value="GBRI039726"/>
</dbReference>
<feature type="compositionally biased region" description="Polar residues" evidence="19">
    <location>
        <begin position="151"/>
        <end position="160"/>
    </location>
</feature>
<keyword evidence="3" id="KW-0813">Transport</keyword>
<dbReference type="GO" id="GO:0008270">
    <property type="term" value="F:zinc ion binding"/>
    <property type="evidence" value="ECO:0007669"/>
    <property type="project" value="UniProtKB-KW"/>
</dbReference>
<dbReference type="SMART" id="SM00105">
    <property type="entry name" value="ArfGap"/>
    <property type="match status" value="1"/>
</dbReference>
<dbReference type="PRINTS" id="PR00405">
    <property type="entry name" value="REVINTRACTNG"/>
</dbReference>
<evidence type="ECO:0000313" key="21">
    <source>
        <dbReference type="EnsemblMetazoa" id="GBRI039726-PA"/>
    </source>
</evidence>
<evidence type="ECO:0000256" key="19">
    <source>
        <dbReference type="SAM" id="MobiDB-lite"/>
    </source>
</evidence>
<keyword evidence="7" id="KW-0479">Metal-binding</keyword>
<dbReference type="PROSITE" id="PS50115">
    <property type="entry name" value="ARFGAP"/>
    <property type="match status" value="1"/>
</dbReference>
<evidence type="ECO:0000256" key="5">
    <source>
        <dbReference type="ARBA" id="ARBA00022490"/>
    </source>
</evidence>
<keyword evidence="11" id="KW-0653">Protein transport</keyword>
<keyword evidence="22" id="KW-1185">Reference proteome</keyword>
<keyword evidence="6" id="KW-0597">Phosphoprotein</keyword>
<evidence type="ECO:0000256" key="7">
    <source>
        <dbReference type="ARBA" id="ARBA00022723"/>
    </source>
</evidence>
<dbReference type="VEuPathDB" id="VectorBase:GBRI039726"/>
<dbReference type="GO" id="GO:0016192">
    <property type="term" value="P:vesicle-mediated transport"/>
    <property type="evidence" value="ECO:0007669"/>
    <property type="project" value="UniProtKB-KW"/>
</dbReference>
<dbReference type="PANTHER" id="PTHR46395">
    <property type="entry name" value="ADP-RIBOSYLATION FACTOR GTPASE-ACTIVATING PROTEIN 1"/>
    <property type="match status" value="1"/>
</dbReference>
<evidence type="ECO:0000256" key="9">
    <source>
        <dbReference type="ARBA" id="ARBA00022833"/>
    </source>
</evidence>
<dbReference type="Proteomes" id="UP000091820">
    <property type="component" value="Unassembled WGS sequence"/>
</dbReference>
<evidence type="ECO:0000313" key="22">
    <source>
        <dbReference type="Proteomes" id="UP000091820"/>
    </source>
</evidence>
<dbReference type="InterPro" id="IPR038508">
    <property type="entry name" value="ArfGAP_dom_sf"/>
</dbReference>
<evidence type="ECO:0000256" key="12">
    <source>
        <dbReference type="ARBA" id="ARBA00022990"/>
    </source>
</evidence>
<keyword evidence="10" id="KW-0931">ER-Golgi transport</keyword>
<protein>
    <recommendedName>
        <fullName evidence="15">ADP-ribosylation factor GTPase-activating protein 1</fullName>
    </recommendedName>
    <alternativeName>
        <fullName evidence="17">ADP-ribosylation factor 1 GTPase-activating protein</fullName>
    </alternativeName>
    <alternativeName>
        <fullName evidence="16">ARF1-directed GTPase-activating protein</fullName>
    </alternativeName>
</protein>
<dbReference type="Pfam" id="PF01412">
    <property type="entry name" value="ArfGap"/>
    <property type="match status" value="1"/>
</dbReference>
<dbReference type="Gene3D" id="1.10.220.150">
    <property type="entry name" value="Arf GTPase activating protein"/>
    <property type="match status" value="1"/>
</dbReference>
<proteinExistence type="predicted"/>
<evidence type="ECO:0000259" key="20">
    <source>
        <dbReference type="PROSITE" id="PS50115"/>
    </source>
</evidence>
<dbReference type="GO" id="GO:0000139">
    <property type="term" value="C:Golgi membrane"/>
    <property type="evidence" value="ECO:0007669"/>
    <property type="project" value="TreeGrafter"/>
</dbReference>
<evidence type="ECO:0000256" key="14">
    <source>
        <dbReference type="ARBA" id="ARBA00058112"/>
    </source>
</evidence>
<keyword evidence="12" id="KW-0007">Acetylation</keyword>
<dbReference type="GO" id="GO:0015031">
    <property type="term" value="P:protein transport"/>
    <property type="evidence" value="ECO:0007669"/>
    <property type="project" value="UniProtKB-KW"/>
</dbReference>
<evidence type="ECO:0000256" key="15">
    <source>
        <dbReference type="ARBA" id="ARBA00071258"/>
    </source>
</evidence>
<dbReference type="STRING" id="37001.A0A1A9X0J7"/>
<evidence type="ECO:0000256" key="18">
    <source>
        <dbReference type="PROSITE-ProRule" id="PRU00288"/>
    </source>
</evidence>
<dbReference type="AlphaFoldDB" id="A0A1A9X0J7"/>
<keyword evidence="4" id="KW-0343">GTPase activation</keyword>
<dbReference type="InterPro" id="IPR037278">
    <property type="entry name" value="ARFGAP/RecO"/>
</dbReference>
<dbReference type="GO" id="GO:0030100">
    <property type="term" value="P:regulation of endocytosis"/>
    <property type="evidence" value="ECO:0007669"/>
    <property type="project" value="TreeGrafter"/>
</dbReference>
<evidence type="ECO:0000256" key="16">
    <source>
        <dbReference type="ARBA" id="ARBA00077418"/>
    </source>
</evidence>
<keyword evidence="8 18" id="KW-0863">Zinc-finger</keyword>
<keyword evidence="13" id="KW-0333">Golgi apparatus</keyword>
<name>A0A1A9X0J7_9MUSC</name>
<evidence type="ECO:0000256" key="2">
    <source>
        <dbReference type="ARBA" id="ARBA00004555"/>
    </source>
</evidence>
<evidence type="ECO:0000256" key="8">
    <source>
        <dbReference type="ARBA" id="ARBA00022771"/>
    </source>
</evidence>